<evidence type="ECO:0000256" key="4">
    <source>
        <dbReference type="ARBA" id="ARBA00022679"/>
    </source>
</evidence>
<dbReference type="EMBL" id="JBHSWH010000001">
    <property type="protein sequence ID" value="MFC6706227.1"/>
    <property type="molecule type" value="Genomic_DNA"/>
</dbReference>
<comment type="caution">
    <text evidence="11">The sequence shown here is derived from an EMBL/GenBank/DDBJ whole genome shotgun (WGS) entry which is preliminary data.</text>
</comment>
<dbReference type="InterPro" id="IPR050482">
    <property type="entry name" value="Sensor_HK_TwoCompSys"/>
</dbReference>
<evidence type="ECO:0000256" key="7">
    <source>
        <dbReference type="ARBA" id="ARBA00022840"/>
    </source>
</evidence>
<dbReference type="InterPro" id="IPR005467">
    <property type="entry name" value="His_kinase_dom"/>
</dbReference>
<feature type="transmembrane region" description="Helical" evidence="9">
    <location>
        <begin position="239"/>
        <end position="260"/>
    </location>
</feature>
<dbReference type="InterPro" id="IPR036890">
    <property type="entry name" value="HATPase_C_sf"/>
</dbReference>
<feature type="transmembrane region" description="Helical" evidence="9">
    <location>
        <begin position="272"/>
        <end position="294"/>
    </location>
</feature>
<sequence length="666" mass="68965">MSVLPLNRRFRPPAAAGTVACVSGLLAVAGLVMTLVQDSSGALSGHAVEDAFTATVWAALGALLARHASSRRFVVPFLVVSVAAATAVAAGAVALDPGRPESAFAAWVGSWAWVASTFVPITVLPAWFPDGPAGSRVWAGRLGVVGMAIMAAGLATASRLELNPTASVANPLATPVSDLLFVGGGLVVVTSGLVAVTGLTRNLLASTGERRRQLAPVVVAVWMTIPALAVAGLAQQWGYVIQLVVTPLIPASIAVALLRHRLYNVEFVVRRSLVFLGLTAFVLGGYVLIVQAVANVLDRTARLPESIIAVGLVALAFQPARAGLQRVVGRWVYGERDTPGPAIADLGHVLSASSDPDEALRLGIERLRVALRVGWVEVRTASTPPTVAGGRPPWLDDDLITAVPLVHLGIDCGSLRVAARGPRDLLTARDRSLVQDLAGPLAAVVAARQHVADLQRSREAAVIAREEERRRVRRDLHDGIGPLLSAIATHADVVGLRAGSDPAPVPALVERIQQLSVDAVTGMRRVIDDLQPVGLDELGLDGALAEVGADLALQSGADVRVTAAGPLSLSAAVELAVYRIATEALNNAVRHADATRVDVRLGVVAERVILEVADDGCGIAADATAGVGMGSMRERATELGGTLHVTSGPSGTTIVAEIPRHDGAAT</sequence>
<keyword evidence="6 11" id="KW-0418">Kinase</keyword>
<keyword evidence="8" id="KW-0902">Two-component regulatory system</keyword>
<dbReference type="PANTHER" id="PTHR24421:SF10">
    <property type="entry name" value="NITRATE_NITRITE SENSOR PROTEIN NARQ"/>
    <property type="match status" value="1"/>
</dbReference>
<reference evidence="12" key="1">
    <citation type="journal article" date="2019" name="Int. J. Syst. Evol. Microbiol.">
        <title>The Global Catalogue of Microorganisms (GCM) 10K type strain sequencing project: providing services to taxonomists for standard genome sequencing and annotation.</title>
        <authorList>
            <consortium name="The Broad Institute Genomics Platform"/>
            <consortium name="The Broad Institute Genome Sequencing Center for Infectious Disease"/>
            <person name="Wu L."/>
            <person name="Ma J."/>
        </authorList>
    </citation>
    <scope>NUCLEOTIDE SEQUENCE [LARGE SCALE GENOMIC DNA]</scope>
    <source>
        <strain evidence="12">CCUG 58127</strain>
    </source>
</reference>
<evidence type="ECO:0000259" key="10">
    <source>
        <dbReference type="PROSITE" id="PS50109"/>
    </source>
</evidence>
<keyword evidence="7" id="KW-0067">ATP-binding</keyword>
<dbReference type="InterPro" id="IPR011712">
    <property type="entry name" value="Sig_transdc_His_kin_sub3_dim/P"/>
</dbReference>
<proteinExistence type="predicted"/>
<evidence type="ECO:0000256" key="5">
    <source>
        <dbReference type="ARBA" id="ARBA00022741"/>
    </source>
</evidence>
<feature type="transmembrane region" description="Helical" evidence="9">
    <location>
        <begin position="180"/>
        <end position="202"/>
    </location>
</feature>
<feature type="transmembrane region" description="Helical" evidence="9">
    <location>
        <begin position="140"/>
        <end position="160"/>
    </location>
</feature>
<keyword evidence="4" id="KW-0808">Transferase</keyword>
<feature type="transmembrane region" description="Helical" evidence="9">
    <location>
        <begin position="73"/>
        <end position="95"/>
    </location>
</feature>
<evidence type="ECO:0000256" key="6">
    <source>
        <dbReference type="ARBA" id="ARBA00022777"/>
    </source>
</evidence>
<dbReference type="EC" id="2.7.13.3" evidence="2"/>
<dbReference type="Gene3D" id="3.30.565.10">
    <property type="entry name" value="Histidine kinase-like ATPase, C-terminal domain"/>
    <property type="match status" value="1"/>
</dbReference>
<dbReference type="GO" id="GO:0016301">
    <property type="term" value="F:kinase activity"/>
    <property type="evidence" value="ECO:0007669"/>
    <property type="project" value="UniProtKB-KW"/>
</dbReference>
<dbReference type="Gene3D" id="1.20.5.1930">
    <property type="match status" value="1"/>
</dbReference>
<keyword evidence="9" id="KW-0812">Transmembrane</keyword>
<dbReference type="PANTHER" id="PTHR24421">
    <property type="entry name" value="NITRATE/NITRITE SENSOR PROTEIN NARX-RELATED"/>
    <property type="match status" value="1"/>
</dbReference>
<dbReference type="RefSeq" id="WP_382402080.1">
    <property type="nucleotide sequence ID" value="NZ_JBHSWH010000001.1"/>
</dbReference>
<evidence type="ECO:0000256" key="8">
    <source>
        <dbReference type="ARBA" id="ARBA00023012"/>
    </source>
</evidence>
<dbReference type="CDD" id="cd16917">
    <property type="entry name" value="HATPase_UhpB-NarQ-NarX-like"/>
    <property type="match status" value="1"/>
</dbReference>
<dbReference type="Pfam" id="PF02518">
    <property type="entry name" value="HATPase_c"/>
    <property type="match status" value="1"/>
</dbReference>
<evidence type="ECO:0000256" key="1">
    <source>
        <dbReference type="ARBA" id="ARBA00000085"/>
    </source>
</evidence>
<evidence type="ECO:0000313" key="11">
    <source>
        <dbReference type="EMBL" id="MFC6706227.1"/>
    </source>
</evidence>
<dbReference type="InterPro" id="IPR003594">
    <property type="entry name" value="HATPase_dom"/>
</dbReference>
<keyword evidence="5" id="KW-0547">Nucleotide-binding</keyword>
<dbReference type="Proteomes" id="UP001596298">
    <property type="component" value="Unassembled WGS sequence"/>
</dbReference>
<feature type="transmembrane region" description="Helical" evidence="9">
    <location>
        <begin position="47"/>
        <end position="66"/>
    </location>
</feature>
<feature type="transmembrane region" description="Helical" evidence="9">
    <location>
        <begin position="107"/>
        <end position="128"/>
    </location>
</feature>
<gene>
    <name evidence="11" type="ORF">ACFQDH_13400</name>
</gene>
<organism evidence="11 12">
    <name type="scientific">Flexivirga alba</name>
    <dbReference type="NCBI Taxonomy" id="702742"/>
    <lineage>
        <taxon>Bacteria</taxon>
        <taxon>Bacillati</taxon>
        <taxon>Actinomycetota</taxon>
        <taxon>Actinomycetes</taxon>
        <taxon>Micrococcales</taxon>
        <taxon>Dermacoccaceae</taxon>
        <taxon>Flexivirga</taxon>
    </lineage>
</organism>
<keyword evidence="9" id="KW-1133">Transmembrane helix</keyword>
<dbReference type="Pfam" id="PF07730">
    <property type="entry name" value="HisKA_3"/>
    <property type="match status" value="1"/>
</dbReference>
<name>A0ABW2AHE7_9MICO</name>
<keyword evidence="12" id="KW-1185">Reference proteome</keyword>
<feature type="domain" description="Histidine kinase" evidence="10">
    <location>
        <begin position="475"/>
        <end position="662"/>
    </location>
</feature>
<feature type="transmembrane region" description="Helical" evidence="9">
    <location>
        <begin position="214"/>
        <end position="233"/>
    </location>
</feature>
<evidence type="ECO:0000256" key="9">
    <source>
        <dbReference type="SAM" id="Phobius"/>
    </source>
</evidence>
<dbReference type="SMART" id="SM00387">
    <property type="entry name" value="HATPase_c"/>
    <property type="match status" value="1"/>
</dbReference>
<keyword evidence="3" id="KW-0597">Phosphoprotein</keyword>
<comment type="catalytic activity">
    <reaction evidence="1">
        <text>ATP + protein L-histidine = ADP + protein N-phospho-L-histidine.</text>
        <dbReference type="EC" id="2.7.13.3"/>
    </reaction>
</comment>
<protein>
    <recommendedName>
        <fullName evidence="2">histidine kinase</fullName>
        <ecNumber evidence="2">2.7.13.3</ecNumber>
    </recommendedName>
</protein>
<accession>A0ABW2AHE7</accession>
<feature type="transmembrane region" description="Helical" evidence="9">
    <location>
        <begin position="12"/>
        <end position="35"/>
    </location>
</feature>
<evidence type="ECO:0000313" key="12">
    <source>
        <dbReference type="Proteomes" id="UP001596298"/>
    </source>
</evidence>
<evidence type="ECO:0000256" key="3">
    <source>
        <dbReference type="ARBA" id="ARBA00022553"/>
    </source>
</evidence>
<evidence type="ECO:0000256" key="2">
    <source>
        <dbReference type="ARBA" id="ARBA00012438"/>
    </source>
</evidence>
<dbReference type="SUPFAM" id="SSF55874">
    <property type="entry name" value="ATPase domain of HSP90 chaperone/DNA topoisomerase II/histidine kinase"/>
    <property type="match status" value="1"/>
</dbReference>
<keyword evidence="9" id="KW-0472">Membrane</keyword>
<dbReference type="PROSITE" id="PS50109">
    <property type="entry name" value="HIS_KIN"/>
    <property type="match status" value="1"/>
</dbReference>